<dbReference type="EMBL" id="JAMQYH010000002">
    <property type="protein sequence ID" value="KAJ1696484.1"/>
    <property type="molecule type" value="Genomic_DNA"/>
</dbReference>
<evidence type="ECO:0000256" key="5">
    <source>
        <dbReference type="ARBA" id="ARBA00022833"/>
    </source>
</evidence>
<keyword evidence="9" id="KW-0539">Nucleus</keyword>
<feature type="compositionally biased region" description="Basic and acidic residues" evidence="11">
    <location>
        <begin position="71"/>
        <end position="83"/>
    </location>
</feature>
<dbReference type="Proteomes" id="UP001151287">
    <property type="component" value="Unassembled WGS sequence"/>
</dbReference>
<protein>
    <recommendedName>
        <fullName evidence="12">BED-type domain-containing protein</fullName>
    </recommendedName>
</protein>
<dbReference type="SMART" id="SM00614">
    <property type="entry name" value="ZnF_BED"/>
    <property type="match status" value="1"/>
</dbReference>
<dbReference type="Pfam" id="PF14372">
    <property type="entry name" value="hAT-like_RNase-H"/>
    <property type="match status" value="1"/>
</dbReference>
<reference evidence="13" key="1">
    <citation type="journal article" date="2022" name="Cell">
        <title>Repeat-based holocentromeres influence genome architecture and karyotype evolution.</title>
        <authorList>
            <person name="Hofstatter P.G."/>
            <person name="Thangavel G."/>
            <person name="Lux T."/>
            <person name="Neumann P."/>
            <person name="Vondrak T."/>
            <person name="Novak P."/>
            <person name="Zhang M."/>
            <person name="Costa L."/>
            <person name="Castellani M."/>
            <person name="Scott A."/>
            <person name="Toegelov H."/>
            <person name="Fuchs J."/>
            <person name="Mata-Sucre Y."/>
            <person name="Dias Y."/>
            <person name="Vanzela A.L.L."/>
            <person name="Huettel B."/>
            <person name="Almeida C.C.S."/>
            <person name="Simkova H."/>
            <person name="Souza G."/>
            <person name="Pedrosa-Harand A."/>
            <person name="Macas J."/>
            <person name="Mayer K.F.X."/>
            <person name="Houben A."/>
            <person name="Marques A."/>
        </authorList>
    </citation>
    <scope>NUCLEOTIDE SEQUENCE</scope>
    <source>
        <strain evidence="13">RhyBre1mFocal</strain>
    </source>
</reference>
<keyword evidence="4 10" id="KW-0863">Zinc-finger</keyword>
<dbReference type="PROSITE" id="PS50808">
    <property type="entry name" value="ZF_BED"/>
    <property type="match status" value="1"/>
</dbReference>
<sequence length="761" mass="86670">MAMANPNPTPKCDDCNSQGRSLVNSLIAMITDEVKSRFSILVMTNSESASEPDLELSEDSFGLDPNYTPEEIQRVENEARQADGDTQVPQTQVPQTQIPQTEGPQPDPESNKKRKKRERMTSKYWQYFIRGEPKEDGFYEAKCKFCGHIYDMGNGRGTGSLMHHFKKSCQKVPKAMRHKPNALQKMLQAGTTTAPALDVWEFNQMKCRKGLARMVVAHDYPFNCVNHYFLKEFLRELQPLFKVPSRNTLRADCLNIYAEEKDMLYDLFSKLDCKFSFTGDLWSNKGRDRGFMALTCHYIDESWKLHKRVIALCPLPSPHTGKNIADAIYERLVLWNLDKKALCLVLDSSSANDACVKELLSGPILDTLPADGQLFHQRCGCHILNLIVQDGLDVLDGEIKTIRETMKYIRHSQSRMEKFKRAVAQVKGPDKKPAWDVQTRWNSTYLMLQLAFELREAIERFAVLDKNSELVAGLDWNKLKALLDCLKVFYDATLTLSGTKYPTLNLFFPEFCEVCSNIKKMRNSNYPFIVEMSLKMYAKWDKYWTGGNMLLAIACVFDPRSKFGVVEYYIKEMYPHDYDTFMANLNNCINALFKDYENAYNRQSQEQIGSSSQQVSALARQTESVSRAGLKDYMKNKKRADPKKSELEEYLADGLDENSLDVAFDILSWWKLKAAKYPILSRLARDILAVPISTVASESTFSNSGRTLSPIRSSLNDESIEALICAQDWLRASVTENGGDFGEILWSSDETTSDADGIAHC</sequence>
<dbReference type="InterPro" id="IPR052035">
    <property type="entry name" value="ZnF_BED_domain_contain"/>
</dbReference>
<evidence type="ECO:0000259" key="12">
    <source>
        <dbReference type="PROSITE" id="PS50808"/>
    </source>
</evidence>
<comment type="subunit">
    <text evidence="2">Homodimer.</text>
</comment>
<dbReference type="GO" id="GO:0046983">
    <property type="term" value="F:protein dimerization activity"/>
    <property type="evidence" value="ECO:0007669"/>
    <property type="project" value="InterPro"/>
</dbReference>
<feature type="domain" description="BED-type" evidence="12">
    <location>
        <begin position="119"/>
        <end position="176"/>
    </location>
</feature>
<keyword evidence="14" id="KW-1185">Reference proteome</keyword>
<keyword evidence="8" id="KW-0804">Transcription</keyword>
<dbReference type="InterPro" id="IPR003656">
    <property type="entry name" value="Znf_BED"/>
</dbReference>
<dbReference type="GO" id="GO:0003677">
    <property type="term" value="F:DNA binding"/>
    <property type="evidence" value="ECO:0007669"/>
    <property type="project" value="UniProtKB-KW"/>
</dbReference>
<dbReference type="InterPro" id="IPR025525">
    <property type="entry name" value="hAT-like_transposase_RNase-H"/>
</dbReference>
<evidence type="ECO:0000256" key="1">
    <source>
        <dbReference type="ARBA" id="ARBA00004123"/>
    </source>
</evidence>
<organism evidence="13 14">
    <name type="scientific">Rhynchospora breviuscula</name>
    <dbReference type="NCBI Taxonomy" id="2022672"/>
    <lineage>
        <taxon>Eukaryota</taxon>
        <taxon>Viridiplantae</taxon>
        <taxon>Streptophyta</taxon>
        <taxon>Embryophyta</taxon>
        <taxon>Tracheophyta</taxon>
        <taxon>Spermatophyta</taxon>
        <taxon>Magnoliopsida</taxon>
        <taxon>Liliopsida</taxon>
        <taxon>Poales</taxon>
        <taxon>Cyperaceae</taxon>
        <taxon>Cyperoideae</taxon>
        <taxon>Rhynchosporeae</taxon>
        <taxon>Rhynchospora</taxon>
    </lineage>
</organism>
<evidence type="ECO:0000256" key="6">
    <source>
        <dbReference type="ARBA" id="ARBA00023015"/>
    </source>
</evidence>
<dbReference type="GO" id="GO:0008270">
    <property type="term" value="F:zinc ion binding"/>
    <property type="evidence" value="ECO:0007669"/>
    <property type="project" value="UniProtKB-KW"/>
</dbReference>
<dbReference type="InterPro" id="IPR008906">
    <property type="entry name" value="HATC_C_dom"/>
</dbReference>
<dbReference type="OrthoDB" id="1935496at2759"/>
<evidence type="ECO:0000256" key="9">
    <source>
        <dbReference type="ARBA" id="ARBA00023242"/>
    </source>
</evidence>
<evidence type="ECO:0000256" key="4">
    <source>
        <dbReference type="ARBA" id="ARBA00022771"/>
    </source>
</evidence>
<comment type="subcellular location">
    <subcellularLocation>
        <location evidence="1">Nucleus</location>
    </subcellularLocation>
</comment>
<evidence type="ECO:0000256" key="7">
    <source>
        <dbReference type="ARBA" id="ARBA00023125"/>
    </source>
</evidence>
<dbReference type="GO" id="GO:0005634">
    <property type="term" value="C:nucleus"/>
    <property type="evidence" value="ECO:0007669"/>
    <property type="project" value="UniProtKB-SubCell"/>
</dbReference>
<keyword evidence="5" id="KW-0862">Zinc</keyword>
<dbReference type="Pfam" id="PF05699">
    <property type="entry name" value="Dimer_Tnp_hAT"/>
    <property type="match status" value="1"/>
</dbReference>
<evidence type="ECO:0000256" key="8">
    <source>
        <dbReference type="ARBA" id="ARBA00023163"/>
    </source>
</evidence>
<proteinExistence type="predicted"/>
<evidence type="ECO:0000313" key="14">
    <source>
        <dbReference type="Proteomes" id="UP001151287"/>
    </source>
</evidence>
<evidence type="ECO:0000256" key="2">
    <source>
        <dbReference type="ARBA" id="ARBA00011738"/>
    </source>
</evidence>
<gene>
    <name evidence="13" type="ORF">LUZ63_004996</name>
</gene>
<evidence type="ECO:0000256" key="3">
    <source>
        <dbReference type="ARBA" id="ARBA00022723"/>
    </source>
</evidence>
<feature type="region of interest" description="Disordered" evidence="11">
    <location>
        <begin position="46"/>
        <end position="118"/>
    </location>
</feature>
<dbReference type="PANTHER" id="PTHR46481">
    <property type="entry name" value="ZINC FINGER BED DOMAIN-CONTAINING PROTEIN 4"/>
    <property type="match status" value="1"/>
</dbReference>
<dbReference type="AlphaFoldDB" id="A0A9Q0CN70"/>
<evidence type="ECO:0000256" key="11">
    <source>
        <dbReference type="SAM" id="MobiDB-lite"/>
    </source>
</evidence>
<dbReference type="SUPFAM" id="SSF53098">
    <property type="entry name" value="Ribonuclease H-like"/>
    <property type="match status" value="1"/>
</dbReference>
<accession>A0A9Q0CN70</accession>
<dbReference type="Pfam" id="PF02892">
    <property type="entry name" value="zf-BED"/>
    <property type="match status" value="1"/>
</dbReference>
<keyword evidence="6" id="KW-0805">Transcription regulation</keyword>
<feature type="compositionally biased region" description="Low complexity" evidence="11">
    <location>
        <begin position="86"/>
        <end position="101"/>
    </location>
</feature>
<dbReference type="InterPro" id="IPR012337">
    <property type="entry name" value="RNaseH-like_sf"/>
</dbReference>
<evidence type="ECO:0000313" key="13">
    <source>
        <dbReference type="EMBL" id="KAJ1696484.1"/>
    </source>
</evidence>
<evidence type="ECO:0000256" key="10">
    <source>
        <dbReference type="PROSITE-ProRule" id="PRU00027"/>
    </source>
</evidence>
<comment type="caution">
    <text evidence="13">The sequence shown here is derived from an EMBL/GenBank/DDBJ whole genome shotgun (WGS) entry which is preliminary data.</text>
</comment>
<name>A0A9Q0CN70_9POAL</name>
<keyword evidence="7" id="KW-0238">DNA-binding</keyword>
<keyword evidence="3" id="KW-0479">Metal-binding</keyword>
<dbReference type="PANTHER" id="PTHR46481:SF10">
    <property type="entry name" value="ZINC FINGER BED DOMAIN-CONTAINING PROTEIN 39"/>
    <property type="match status" value="1"/>
</dbReference>